<gene>
    <name evidence="2" type="ORF">ABEB36_000916</name>
</gene>
<sequence>MADIKFLKAHPSGPKNKTREKNQSRIKSYRDTNNVITKYQVDRLRLTTETKDLWGLLKCRCFWCCCCGCCCSCGRRPPTESPIPGFRAWDKDGTMPGAPEDKDGASRKEESETNSLVRGRIK</sequence>
<accession>A0ABD1FCV0</accession>
<organism evidence="2 3">
    <name type="scientific">Hypothenemus hampei</name>
    <name type="common">Coffee berry borer</name>
    <dbReference type="NCBI Taxonomy" id="57062"/>
    <lineage>
        <taxon>Eukaryota</taxon>
        <taxon>Metazoa</taxon>
        <taxon>Ecdysozoa</taxon>
        <taxon>Arthropoda</taxon>
        <taxon>Hexapoda</taxon>
        <taxon>Insecta</taxon>
        <taxon>Pterygota</taxon>
        <taxon>Neoptera</taxon>
        <taxon>Endopterygota</taxon>
        <taxon>Coleoptera</taxon>
        <taxon>Polyphaga</taxon>
        <taxon>Cucujiformia</taxon>
        <taxon>Curculionidae</taxon>
        <taxon>Scolytinae</taxon>
        <taxon>Hypothenemus</taxon>
    </lineage>
</organism>
<evidence type="ECO:0000256" key="1">
    <source>
        <dbReference type="SAM" id="MobiDB-lite"/>
    </source>
</evidence>
<evidence type="ECO:0000313" key="2">
    <source>
        <dbReference type="EMBL" id="KAL1517108.1"/>
    </source>
</evidence>
<feature type="compositionally biased region" description="Basic and acidic residues" evidence="1">
    <location>
        <begin position="88"/>
        <end position="111"/>
    </location>
</feature>
<dbReference type="AlphaFoldDB" id="A0ABD1FCV0"/>
<dbReference type="Proteomes" id="UP001566132">
    <property type="component" value="Unassembled WGS sequence"/>
</dbReference>
<dbReference type="EMBL" id="JBDJPC010000001">
    <property type="protein sequence ID" value="KAL1517108.1"/>
    <property type="molecule type" value="Genomic_DNA"/>
</dbReference>
<protein>
    <submittedName>
        <fullName evidence="2">Uncharacterized protein</fullName>
    </submittedName>
</protein>
<feature type="region of interest" description="Disordered" evidence="1">
    <location>
        <begin position="80"/>
        <end position="122"/>
    </location>
</feature>
<comment type="caution">
    <text evidence="2">The sequence shown here is derived from an EMBL/GenBank/DDBJ whole genome shotgun (WGS) entry which is preliminary data.</text>
</comment>
<proteinExistence type="predicted"/>
<keyword evidence="3" id="KW-1185">Reference proteome</keyword>
<name>A0ABD1FCV0_HYPHA</name>
<reference evidence="2 3" key="1">
    <citation type="submission" date="2024-05" db="EMBL/GenBank/DDBJ databases">
        <title>Genetic variation in Jamaican populations of the coffee berry borer (Hypothenemus hampei).</title>
        <authorList>
            <person name="Errbii M."/>
            <person name="Myrie A."/>
        </authorList>
    </citation>
    <scope>NUCLEOTIDE SEQUENCE [LARGE SCALE GENOMIC DNA]</scope>
    <source>
        <strain evidence="2">JA-Hopewell-2020-01-JO</strain>
        <tissue evidence="2">Whole body</tissue>
    </source>
</reference>
<evidence type="ECO:0000313" key="3">
    <source>
        <dbReference type="Proteomes" id="UP001566132"/>
    </source>
</evidence>